<dbReference type="AlphaFoldDB" id="A0A7W6FZR5"/>
<protein>
    <submittedName>
        <fullName evidence="1">Uncharacterized protein</fullName>
    </submittedName>
</protein>
<sequence>MKNKKIPSDITAAIRQSAIDGWDDDAVMVAHTIETEKAAYLELEALDFGTAAGFRESIIAAVSEISEGWDERLSMAKLEIEAFQELHAARFDGVPAKEISQLKNEAEQSFPDDFTGQRDHVVAGARRFIYVRELRARIEPIKNLLIDMEGIIGDECYNANIQNYGAGGIWEGEGRSFRYPVKFDKGDESLKRRYVPADIDPEVLMTGRYQFGSNELGIFRALVKVVEMLERDYGLRITDANRNK</sequence>
<proteinExistence type="predicted"/>
<organism evidence="1 2">
    <name type="scientific">Rhizobium skierniewicense</name>
    <dbReference type="NCBI Taxonomy" id="984260"/>
    <lineage>
        <taxon>Bacteria</taxon>
        <taxon>Pseudomonadati</taxon>
        <taxon>Pseudomonadota</taxon>
        <taxon>Alphaproteobacteria</taxon>
        <taxon>Hyphomicrobiales</taxon>
        <taxon>Rhizobiaceae</taxon>
        <taxon>Rhizobium/Agrobacterium group</taxon>
        <taxon>Rhizobium</taxon>
    </lineage>
</organism>
<reference evidence="1 2" key="1">
    <citation type="submission" date="2020-08" db="EMBL/GenBank/DDBJ databases">
        <title>Genomic Encyclopedia of Type Strains, Phase IV (KMG-IV): sequencing the most valuable type-strain genomes for metagenomic binning, comparative biology and taxonomic classification.</title>
        <authorList>
            <person name="Goeker M."/>
        </authorList>
    </citation>
    <scope>NUCLEOTIDE SEQUENCE [LARGE SCALE GENOMIC DNA]</scope>
    <source>
        <strain evidence="1 2">DSM 26438</strain>
    </source>
</reference>
<evidence type="ECO:0000313" key="2">
    <source>
        <dbReference type="Proteomes" id="UP000565286"/>
    </source>
</evidence>
<dbReference type="Proteomes" id="UP000565286">
    <property type="component" value="Unassembled WGS sequence"/>
</dbReference>
<gene>
    <name evidence="1" type="ORF">GGQ73_000011</name>
</gene>
<dbReference type="EMBL" id="JACIDV010000001">
    <property type="protein sequence ID" value="MBB3944088.1"/>
    <property type="molecule type" value="Genomic_DNA"/>
</dbReference>
<accession>A0A7W6FZR5</accession>
<dbReference type="RefSeq" id="WP_183892976.1">
    <property type="nucleotide sequence ID" value="NZ_JACIDV010000001.1"/>
</dbReference>
<name>A0A7W6FZR5_9HYPH</name>
<comment type="caution">
    <text evidence="1">The sequence shown here is derived from an EMBL/GenBank/DDBJ whole genome shotgun (WGS) entry which is preliminary data.</text>
</comment>
<keyword evidence="2" id="KW-1185">Reference proteome</keyword>
<evidence type="ECO:0000313" key="1">
    <source>
        <dbReference type="EMBL" id="MBB3944088.1"/>
    </source>
</evidence>